<protein>
    <recommendedName>
        <fullName evidence="8">Peptidase M3A/M3B catalytic domain-containing protein</fullName>
    </recommendedName>
</protein>
<evidence type="ECO:0000313" key="9">
    <source>
        <dbReference type="EMBL" id="KAL1302604.1"/>
    </source>
</evidence>
<dbReference type="GeneID" id="95976681"/>
<dbReference type="PANTHER" id="PTHR11804:SF84">
    <property type="entry name" value="SACCHAROLYSIN"/>
    <property type="match status" value="1"/>
</dbReference>
<accession>A0ABR3P906</accession>
<dbReference type="Gene3D" id="3.40.390.10">
    <property type="entry name" value="Collagenase (Catalytic Domain)"/>
    <property type="match status" value="1"/>
</dbReference>
<sequence length="703" mass="80084">MLLQSSCLKPPQPPLTYDRSPEEIVELAKVTIISCQEQIDGICSSITREAATFDNVLLQLAYIEGERDSVAQYVALLNGVSPDLKIRQAASDASKLFDMYWTDFYAREDLFLLVQCVVQQAPSLDPESQRYLEKTHRSFLDGGLGLAPGHERKKLISIKSTIQECIQNFMRNLGEKDDELWFNQEDLAGVPQSVVDGLQLSSDGLLRRLTFNKPDVTALLKYARSEDTRRRVFIGDQTIAAANVAIFNDCLILRDEMARLFGHRNFVEYALQDRMAESQSSVESFLDDLHEGLRPAAIEHMRALQQLKRDEMKSTPVNLYVWDVSYYNEQLVKQQHQIDMERGSTYFPAQKVIEGMLEIFEQLFGLVIVEVSSETHSKLTWHPDVRLFSVWDNEAEGGAFNGYLYTDIYPRQGKYGHNANFNINPGFTDRNGRRHHVSTALICNLNYPSATKPSLLQHRQLITLFHELGHGMHDLLSRTQYSRFHGHQVARDFVEMPSQMLEHWCWIPSILQKISCHYSHLSADYSQAWVHENPEAQGQLPPMHLPKDMAESLVHAKDVTAPLEHMRQIALAKFDLEIYGQDSASKTAAVDPSVVYNQKHAELGLVPGPEALGAGYSWGFGHVRTSHFIWGNEAGYYGYKYSEVFSADLFQSAFQPDPMNVDVGRRYRHMVLEKGASQDEKKTLKEFLGREPTLDVFRKEIGL</sequence>
<organism evidence="9 10">
    <name type="scientific">Neodothiora populina</name>
    <dbReference type="NCBI Taxonomy" id="2781224"/>
    <lineage>
        <taxon>Eukaryota</taxon>
        <taxon>Fungi</taxon>
        <taxon>Dikarya</taxon>
        <taxon>Ascomycota</taxon>
        <taxon>Pezizomycotina</taxon>
        <taxon>Dothideomycetes</taxon>
        <taxon>Dothideomycetidae</taxon>
        <taxon>Dothideales</taxon>
        <taxon>Dothioraceae</taxon>
        <taxon>Neodothiora</taxon>
    </lineage>
</organism>
<proteinExistence type="inferred from homology"/>
<dbReference type="EMBL" id="JBFMKM010000012">
    <property type="protein sequence ID" value="KAL1302604.1"/>
    <property type="molecule type" value="Genomic_DNA"/>
</dbReference>
<dbReference type="Gene3D" id="1.10.1370.10">
    <property type="entry name" value="Neurolysin, domain 3"/>
    <property type="match status" value="1"/>
</dbReference>
<dbReference type="InterPro" id="IPR024079">
    <property type="entry name" value="MetalloPept_cat_dom_sf"/>
</dbReference>
<keyword evidence="10" id="KW-1185">Reference proteome</keyword>
<dbReference type="CDD" id="cd06455">
    <property type="entry name" value="M3A_TOP"/>
    <property type="match status" value="1"/>
</dbReference>
<evidence type="ECO:0000256" key="4">
    <source>
        <dbReference type="ARBA" id="ARBA00022801"/>
    </source>
</evidence>
<dbReference type="SUPFAM" id="SSF55486">
    <property type="entry name" value="Metalloproteases ('zincins'), catalytic domain"/>
    <property type="match status" value="1"/>
</dbReference>
<evidence type="ECO:0000256" key="7">
    <source>
        <dbReference type="RuleBase" id="RU003435"/>
    </source>
</evidence>
<gene>
    <name evidence="9" type="ORF">AAFC00_002979</name>
</gene>
<comment type="cofactor">
    <cofactor evidence="7">
        <name>Zn(2+)</name>
        <dbReference type="ChEBI" id="CHEBI:29105"/>
    </cofactor>
    <text evidence="7">Binds 1 zinc ion.</text>
</comment>
<dbReference type="InterPro" id="IPR001567">
    <property type="entry name" value="Pept_M3A_M3B_dom"/>
</dbReference>
<evidence type="ECO:0000256" key="5">
    <source>
        <dbReference type="ARBA" id="ARBA00022833"/>
    </source>
</evidence>
<reference evidence="9 10" key="1">
    <citation type="submission" date="2024-07" db="EMBL/GenBank/DDBJ databases">
        <title>Draft sequence of the Neodothiora populina.</title>
        <authorList>
            <person name="Drown D.D."/>
            <person name="Schuette U.S."/>
            <person name="Buechlein A.B."/>
            <person name="Rusch D.R."/>
            <person name="Winton L.W."/>
            <person name="Adams G.A."/>
        </authorList>
    </citation>
    <scope>NUCLEOTIDE SEQUENCE [LARGE SCALE GENOMIC DNA]</scope>
    <source>
        <strain evidence="9 10">CPC 39397</strain>
    </source>
</reference>
<name>A0ABR3P906_9PEZI</name>
<evidence type="ECO:0000313" key="10">
    <source>
        <dbReference type="Proteomes" id="UP001562354"/>
    </source>
</evidence>
<comment type="similarity">
    <text evidence="1 7">Belongs to the peptidase M3 family.</text>
</comment>
<keyword evidence="3 7" id="KW-0479">Metal-binding</keyword>
<evidence type="ECO:0000256" key="6">
    <source>
        <dbReference type="ARBA" id="ARBA00023049"/>
    </source>
</evidence>
<keyword evidence="5 7" id="KW-0862">Zinc</keyword>
<keyword evidence="2 7" id="KW-0645">Protease</keyword>
<evidence type="ECO:0000256" key="2">
    <source>
        <dbReference type="ARBA" id="ARBA00022670"/>
    </source>
</evidence>
<keyword evidence="4 7" id="KW-0378">Hydrolase</keyword>
<dbReference type="Proteomes" id="UP001562354">
    <property type="component" value="Unassembled WGS sequence"/>
</dbReference>
<dbReference type="RefSeq" id="XP_069198880.1">
    <property type="nucleotide sequence ID" value="XM_069342378.1"/>
</dbReference>
<dbReference type="Gene3D" id="1.20.1050.40">
    <property type="entry name" value="Endopeptidase. Chain P, domain 1"/>
    <property type="match status" value="1"/>
</dbReference>
<dbReference type="InterPro" id="IPR045090">
    <property type="entry name" value="Pept_M3A_M3B"/>
</dbReference>
<evidence type="ECO:0000259" key="8">
    <source>
        <dbReference type="Pfam" id="PF01432"/>
    </source>
</evidence>
<dbReference type="Pfam" id="PF01432">
    <property type="entry name" value="Peptidase_M3"/>
    <property type="match status" value="1"/>
</dbReference>
<dbReference type="PANTHER" id="PTHR11804">
    <property type="entry name" value="PROTEASE M3 THIMET OLIGOPEPTIDASE-RELATED"/>
    <property type="match status" value="1"/>
</dbReference>
<feature type="domain" description="Peptidase M3A/M3B catalytic" evidence="8">
    <location>
        <begin position="219"/>
        <end position="702"/>
    </location>
</feature>
<dbReference type="InterPro" id="IPR024077">
    <property type="entry name" value="Neurolysin/TOP_dom2"/>
</dbReference>
<comment type="caution">
    <text evidence="9">The sequence shown here is derived from an EMBL/GenBank/DDBJ whole genome shotgun (WGS) entry which is preliminary data.</text>
</comment>
<evidence type="ECO:0000256" key="3">
    <source>
        <dbReference type="ARBA" id="ARBA00022723"/>
    </source>
</evidence>
<evidence type="ECO:0000256" key="1">
    <source>
        <dbReference type="ARBA" id="ARBA00006040"/>
    </source>
</evidence>
<keyword evidence="6 7" id="KW-0482">Metalloprotease</keyword>
<dbReference type="InterPro" id="IPR024080">
    <property type="entry name" value="Neurolysin/TOP_N"/>
</dbReference>